<dbReference type="AlphaFoldDB" id="A0A1Y2FTI8"/>
<feature type="transmembrane region" description="Helical" evidence="1">
    <location>
        <begin position="290"/>
        <end position="311"/>
    </location>
</feature>
<gene>
    <name evidence="3" type="ORF">LY90DRAFT_696812</name>
</gene>
<sequence>MRIKSIISGLLGLTLVNAKLVMVIRHGEKIDDDHTDLSPQGQARAECLVNVFGNNGTYISPQKIYAQSPTPQRQSTRPRDTVVPLADALGLQIDLSYTSGKVKKLSQYIMNSPEEVILVSWGNDKIPIIAEEFGIVNPPDWEKHCFDDIWILSDGKTSYLKQGNGLNSNTVNTANTGFDNAGYANNANTGIGNTANTGINSNVNTGIGNTANTGINNNVNTGFDNNVGANNSGFVKREPKKGAAQVAATPNQASAFTLKIEKQGIEQCINEKLQVQTQGNNSQNLNSGSYQLKTGVFMTLFSALLYALVYYY</sequence>
<comment type="caution">
    <text evidence="3">The sequence shown here is derived from an EMBL/GenBank/DDBJ whole genome shotgun (WGS) entry which is preliminary data.</text>
</comment>
<evidence type="ECO:0000313" key="3">
    <source>
        <dbReference type="EMBL" id="ORY86506.1"/>
    </source>
</evidence>
<proteinExistence type="predicted"/>
<keyword evidence="4" id="KW-1185">Reference proteome</keyword>
<dbReference type="Proteomes" id="UP000193920">
    <property type="component" value="Unassembled WGS sequence"/>
</dbReference>
<organism evidence="3 4">
    <name type="scientific">Neocallimastix californiae</name>
    <dbReference type="NCBI Taxonomy" id="1754190"/>
    <lineage>
        <taxon>Eukaryota</taxon>
        <taxon>Fungi</taxon>
        <taxon>Fungi incertae sedis</taxon>
        <taxon>Chytridiomycota</taxon>
        <taxon>Chytridiomycota incertae sedis</taxon>
        <taxon>Neocallimastigomycetes</taxon>
        <taxon>Neocallimastigales</taxon>
        <taxon>Neocallimastigaceae</taxon>
        <taxon>Neocallimastix</taxon>
    </lineage>
</organism>
<reference evidence="3 4" key="1">
    <citation type="submission" date="2016-08" db="EMBL/GenBank/DDBJ databases">
        <title>A Parts List for Fungal Cellulosomes Revealed by Comparative Genomics.</title>
        <authorList>
            <consortium name="DOE Joint Genome Institute"/>
            <person name="Haitjema C.H."/>
            <person name="Gilmore S.P."/>
            <person name="Henske J.K."/>
            <person name="Solomon K.V."/>
            <person name="De Groot R."/>
            <person name="Kuo A."/>
            <person name="Mondo S.J."/>
            <person name="Salamov A.A."/>
            <person name="Labutti K."/>
            <person name="Zhao Z."/>
            <person name="Chiniquy J."/>
            <person name="Barry K."/>
            <person name="Brewer H.M."/>
            <person name="Purvine S.O."/>
            <person name="Wright A.T."/>
            <person name="Boxma B."/>
            <person name="Van Alen T."/>
            <person name="Hackstein J.H."/>
            <person name="Baker S.E."/>
            <person name="Grigoriev I.V."/>
            <person name="O'Malley M.A."/>
        </authorList>
    </citation>
    <scope>NUCLEOTIDE SEQUENCE [LARGE SCALE GENOMIC DNA]</scope>
    <source>
        <strain evidence="3 4">G1</strain>
    </source>
</reference>
<keyword evidence="2" id="KW-0732">Signal</keyword>
<dbReference type="EMBL" id="MCOG01000002">
    <property type="protein sequence ID" value="ORY86506.1"/>
    <property type="molecule type" value="Genomic_DNA"/>
</dbReference>
<keyword evidence="1" id="KW-0812">Transmembrane</keyword>
<keyword evidence="1" id="KW-1133">Transmembrane helix</keyword>
<evidence type="ECO:0008006" key="5">
    <source>
        <dbReference type="Google" id="ProtNLM"/>
    </source>
</evidence>
<feature type="signal peptide" evidence="2">
    <location>
        <begin position="1"/>
        <end position="18"/>
    </location>
</feature>
<evidence type="ECO:0000256" key="1">
    <source>
        <dbReference type="SAM" id="Phobius"/>
    </source>
</evidence>
<accession>A0A1Y2FTI8</accession>
<dbReference type="CDD" id="cd07040">
    <property type="entry name" value="HP"/>
    <property type="match status" value="1"/>
</dbReference>
<protein>
    <recommendedName>
        <fullName evidence="5">Phosphoglycerate mutase-like protein</fullName>
    </recommendedName>
</protein>
<keyword evidence="1" id="KW-0472">Membrane</keyword>
<dbReference type="STRING" id="1754190.A0A1Y2FTI8"/>
<evidence type="ECO:0000313" key="4">
    <source>
        <dbReference type="Proteomes" id="UP000193920"/>
    </source>
</evidence>
<feature type="chain" id="PRO_5012124165" description="Phosphoglycerate mutase-like protein" evidence="2">
    <location>
        <begin position="19"/>
        <end position="312"/>
    </location>
</feature>
<evidence type="ECO:0000256" key="2">
    <source>
        <dbReference type="SAM" id="SignalP"/>
    </source>
</evidence>
<dbReference type="OrthoDB" id="425925at2759"/>
<name>A0A1Y2FTI8_9FUNG</name>